<evidence type="ECO:0000256" key="2">
    <source>
        <dbReference type="ARBA" id="ARBA00022801"/>
    </source>
</evidence>
<dbReference type="Gene3D" id="3.10.129.10">
    <property type="entry name" value="Hotdog Thioesterase"/>
    <property type="match status" value="1"/>
</dbReference>
<comment type="similarity">
    <text evidence="1">Belongs to the thioesterase PaaI family.</text>
</comment>
<dbReference type="RefSeq" id="WP_082714464.1">
    <property type="nucleotide sequence ID" value="NZ_FNAK01000003.1"/>
</dbReference>
<dbReference type="PANTHER" id="PTHR21660">
    <property type="entry name" value="THIOESTERASE SUPERFAMILY MEMBER-RELATED"/>
    <property type="match status" value="1"/>
</dbReference>
<sequence>MTNQVNDVTEKANGGHQSPVAGVRVATTTLIREVVKASPFTEWTGCEVITCENGVAELKMPFRQELTQHHGFVHGGIIGFLSDNVSAWAAASVVGDVVTADYSVKLLAPGIGEEFFARGEVVKANKRLVAVESRVYALRDGERKLIAIGSATILPV</sequence>
<reference evidence="4 5" key="1">
    <citation type="submission" date="2016-10" db="EMBL/GenBank/DDBJ databases">
        <authorList>
            <person name="de Groot N.N."/>
        </authorList>
    </citation>
    <scope>NUCLEOTIDE SEQUENCE [LARGE SCALE GENOMIC DNA]</scope>
    <source>
        <strain evidence="4 5">CGMCC 1.9109</strain>
    </source>
</reference>
<protein>
    <submittedName>
        <fullName evidence="4">Uncharacterized domain 1-containing protein</fullName>
    </submittedName>
</protein>
<accession>A0A1G6YEE3</accession>
<dbReference type="InterPro" id="IPR006683">
    <property type="entry name" value="Thioestr_dom"/>
</dbReference>
<dbReference type="Pfam" id="PF03061">
    <property type="entry name" value="4HBT"/>
    <property type="match status" value="1"/>
</dbReference>
<dbReference type="AlphaFoldDB" id="A0A1G6YEE3"/>
<dbReference type="STRING" id="637679.GCA_001550055_01261"/>
<dbReference type="NCBIfam" id="TIGR00369">
    <property type="entry name" value="unchar_dom_1"/>
    <property type="match status" value="1"/>
</dbReference>
<dbReference type="InterPro" id="IPR003736">
    <property type="entry name" value="PAAI_dom"/>
</dbReference>
<evidence type="ECO:0000259" key="3">
    <source>
        <dbReference type="Pfam" id="PF03061"/>
    </source>
</evidence>
<dbReference type="CDD" id="cd03443">
    <property type="entry name" value="PaaI_thioesterase"/>
    <property type="match status" value="1"/>
</dbReference>
<organism evidence="4 5">
    <name type="scientific">Kordiimonas lacus</name>
    <dbReference type="NCBI Taxonomy" id="637679"/>
    <lineage>
        <taxon>Bacteria</taxon>
        <taxon>Pseudomonadati</taxon>
        <taxon>Pseudomonadota</taxon>
        <taxon>Alphaproteobacteria</taxon>
        <taxon>Kordiimonadales</taxon>
        <taxon>Kordiimonadaceae</taxon>
        <taxon>Kordiimonas</taxon>
    </lineage>
</organism>
<name>A0A1G6YEE3_9PROT</name>
<evidence type="ECO:0000313" key="4">
    <source>
        <dbReference type="EMBL" id="SDD88373.1"/>
    </source>
</evidence>
<dbReference type="Proteomes" id="UP000183685">
    <property type="component" value="Unassembled WGS sequence"/>
</dbReference>
<dbReference type="InterPro" id="IPR029069">
    <property type="entry name" value="HotDog_dom_sf"/>
</dbReference>
<dbReference type="EMBL" id="FNAK01000003">
    <property type="protein sequence ID" value="SDD88373.1"/>
    <property type="molecule type" value="Genomic_DNA"/>
</dbReference>
<feature type="domain" description="Thioesterase" evidence="3">
    <location>
        <begin position="70"/>
        <end position="141"/>
    </location>
</feature>
<dbReference type="InterPro" id="IPR039298">
    <property type="entry name" value="ACOT13"/>
</dbReference>
<dbReference type="OrthoDB" id="9806185at2"/>
<proteinExistence type="inferred from homology"/>
<dbReference type="PANTHER" id="PTHR21660:SF1">
    <property type="entry name" value="ACYL-COENZYME A THIOESTERASE 13"/>
    <property type="match status" value="1"/>
</dbReference>
<gene>
    <name evidence="4" type="ORF">SAMN04488071_1581</name>
</gene>
<evidence type="ECO:0000313" key="5">
    <source>
        <dbReference type="Proteomes" id="UP000183685"/>
    </source>
</evidence>
<keyword evidence="2" id="KW-0378">Hydrolase</keyword>
<evidence type="ECO:0000256" key="1">
    <source>
        <dbReference type="ARBA" id="ARBA00008324"/>
    </source>
</evidence>
<dbReference type="GO" id="GO:0047617">
    <property type="term" value="F:fatty acyl-CoA hydrolase activity"/>
    <property type="evidence" value="ECO:0007669"/>
    <property type="project" value="InterPro"/>
</dbReference>
<dbReference type="SUPFAM" id="SSF54637">
    <property type="entry name" value="Thioesterase/thiol ester dehydrase-isomerase"/>
    <property type="match status" value="1"/>
</dbReference>
<keyword evidence="5" id="KW-1185">Reference proteome</keyword>